<evidence type="ECO:0000313" key="8">
    <source>
        <dbReference type="Proteomes" id="UP001209701"/>
    </source>
</evidence>
<keyword evidence="8" id="KW-1185">Reference proteome</keyword>
<protein>
    <submittedName>
        <fullName evidence="7">Lipoprotein</fullName>
    </submittedName>
</protein>
<dbReference type="EMBL" id="JAJIRN010000004">
    <property type="protein sequence ID" value="MCV2368528.1"/>
    <property type="molecule type" value="Genomic_DNA"/>
</dbReference>
<evidence type="ECO:0000256" key="1">
    <source>
        <dbReference type="ARBA" id="ARBA00004459"/>
    </source>
</evidence>
<gene>
    <name evidence="7" type="ORF">LNV07_10560</name>
</gene>
<dbReference type="Proteomes" id="UP001209701">
    <property type="component" value="Unassembled WGS sequence"/>
</dbReference>
<keyword evidence="2" id="KW-0732">Signal</keyword>
<keyword evidence="6 7" id="KW-0449">Lipoprotein</keyword>
<evidence type="ECO:0000256" key="5">
    <source>
        <dbReference type="ARBA" id="ARBA00023237"/>
    </source>
</evidence>
<name>A0ABT2YEP9_9BURK</name>
<reference evidence="7 8" key="1">
    <citation type="submission" date="2021-11" db="EMBL/GenBank/DDBJ databases">
        <authorList>
            <person name="Liang Q."/>
            <person name="Mou H."/>
            <person name="Liu Z."/>
        </authorList>
    </citation>
    <scope>NUCLEOTIDE SEQUENCE [LARGE SCALE GENOMIC DNA]</scope>
    <source>
        <strain evidence="7 8">CHU3</strain>
    </source>
</reference>
<organism evidence="7 8">
    <name type="scientific">Roseateles oligotrophus</name>
    <dbReference type="NCBI Taxonomy" id="1769250"/>
    <lineage>
        <taxon>Bacteria</taxon>
        <taxon>Pseudomonadati</taxon>
        <taxon>Pseudomonadota</taxon>
        <taxon>Betaproteobacteria</taxon>
        <taxon>Burkholderiales</taxon>
        <taxon>Sphaerotilaceae</taxon>
        <taxon>Roseateles</taxon>
    </lineage>
</organism>
<comment type="subcellular location">
    <subcellularLocation>
        <location evidence="1">Cell outer membrane</location>
        <topology evidence="1">Lipid-anchor</topology>
    </subcellularLocation>
</comment>
<evidence type="ECO:0000256" key="2">
    <source>
        <dbReference type="ARBA" id="ARBA00022729"/>
    </source>
</evidence>
<evidence type="ECO:0000256" key="3">
    <source>
        <dbReference type="ARBA" id="ARBA00023136"/>
    </source>
</evidence>
<proteinExistence type="predicted"/>
<keyword evidence="3" id="KW-0472">Membrane</keyword>
<accession>A0ABT2YEP9</accession>
<dbReference type="NCBIfam" id="NF047847">
    <property type="entry name" value="SS_mature_LptM"/>
    <property type="match status" value="1"/>
</dbReference>
<evidence type="ECO:0000256" key="4">
    <source>
        <dbReference type="ARBA" id="ARBA00023139"/>
    </source>
</evidence>
<comment type="caution">
    <text evidence="7">The sequence shown here is derived from an EMBL/GenBank/DDBJ whole genome shotgun (WGS) entry which is preliminary data.</text>
</comment>
<keyword evidence="5" id="KW-0998">Cell outer membrane</keyword>
<evidence type="ECO:0000256" key="6">
    <source>
        <dbReference type="ARBA" id="ARBA00023288"/>
    </source>
</evidence>
<sequence length="49" mass="4941">MAASVFPSNLFGARTALLLGLLLCLTGCGQKGPLRLPEPTPAASSPSKS</sequence>
<evidence type="ECO:0000313" key="7">
    <source>
        <dbReference type="EMBL" id="MCV2368528.1"/>
    </source>
</evidence>
<dbReference type="InterPro" id="IPR032831">
    <property type="entry name" value="LptM_cons"/>
</dbReference>
<keyword evidence="4" id="KW-0564">Palmitate</keyword>